<gene>
    <name evidence="2" type="primary">PRKRIP1</name>
    <name evidence="2" type="ORF">Ciccas_013737</name>
</gene>
<feature type="region of interest" description="Disordered" evidence="1">
    <location>
        <begin position="1"/>
        <end position="22"/>
    </location>
</feature>
<keyword evidence="3" id="KW-1185">Reference proteome</keyword>
<feature type="non-terminal residue" evidence="2">
    <location>
        <position position="174"/>
    </location>
</feature>
<evidence type="ECO:0000313" key="3">
    <source>
        <dbReference type="Proteomes" id="UP001626550"/>
    </source>
</evidence>
<dbReference type="Proteomes" id="UP001626550">
    <property type="component" value="Unassembled WGS sequence"/>
</dbReference>
<dbReference type="Pfam" id="PF06658">
    <property type="entry name" value="DUF1168"/>
    <property type="match status" value="1"/>
</dbReference>
<dbReference type="PANTHER" id="PTHR13507:SF0">
    <property type="entry name" value="PRKR-INTERACTING PROTEIN 1"/>
    <property type="match status" value="1"/>
</dbReference>
<evidence type="ECO:0000313" key="2">
    <source>
        <dbReference type="EMBL" id="KAL3307744.1"/>
    </source>
</evidence>
<dbReference type="InterPro" id="IPR009548">
    <property type="entry name" value="Prkrip1"/>
</dbReference>
<sequence length="174" mass="20569">MKYYHSYNKPAKAPEKKDEELEEPVVVSKMNETQYQKMRIEKLFKNPDRVAAVYEESQKPVEPRKAPQFVRNVWGSAAGVGSGDFHVYRGVRRREFQRQEIVKKELEDERILREYNERKQKQEEEAEAKTAKKRAKRQKNKERMKKKRKATKTGETEEKDSSSESDSDNVPTTE</sequence>
<comment type="caution">
    <text evidence="2">The sequence shown here is derived from an EMBL/GenBank/DDBJ whole genome shotgun (WGS) entry which is preliminary data.</text>
</comment>
<feature type="compositionally biased region" description="Basic and acidic residues" evidence="1">
    <location>
        <begin position="152"/>
        <end position="162"/>
    </location>
</feature>
<organism evidence="2 3">
    <name type="scientific">Cichlidogyrus casuarinus</name>
    <dbReference type="NCBI Taxonomy" id="1844966"/>
    <lineage>
        <taxon>Eukaryota</taxon>
        <taxon>Metazoa</taxon>
        <taxon>Spiralia</taxon>
        <taxon>Lophotrochozoa</taxon>
        <taxon>Platyhelminthes</taxon>
        <taxon>Monogenea</taxon>
        <taxon>Monopisthocotylea</taxon>
        <taxon>Dactylogyridea</taxon>
        <taxon>Ancyrocephalidae</taxon>
        <taxon>Cichlidogyrus</taxon>
    </lineage>
</organism>
<protein>
    <submittedName>
        <fullName evidence="2">PRKR-interacting protein 1</fullName>
    </submittedName>
</protein>
<dbReference type="EMBL" id="JBJKFK010006604">
    <property type="protein sequence ID" value="KAL3307744.1"/>
    <property type="molecule type" value="Genomic_DNA"/>
</dbReference>
<feature type="compositionally biased region" description="Basic residues" evidence="1">
    <location>
        <begin position="131"/>
        <end position="151"/>
    </location>
</feature>
<feature type="compositionally biased region" description="Basic and acidic residues" evidence="1">
    <location>
        <begin position="107"/>
        <end position="130"/>
    </location>
</feature>
<dbReference type="PANTHER" id="PTHR13507">
    <property type="entry name" value="PRKR-INTERACTING PROTEIN 1"/>
    <property type="match status" value="1"/>
</dbReference>
<accession>A0ABD2PKC7</accession>
<name>A0ABD2PKC7_9PLAT</name>
<dbReference type="AlphaFoldDB" id="A0ABD2PKC7"/>
<proteinExistence type="predicted"/>
<evidence type="ECO:0000256" key="1">
    <source>
        <dbReference type="SAM" id="MobiDB-lite"/>
    </source>
</evidence>
<feature type="region of interest" description="Disordered" evidence="1">
    <location>
        <begin position="107"/>
        <end position="174"/>
    </location>
</feature>
<reference evidence="2 3" key="1">
    <citation type="submission" date="2024-11" db="EMBL/GenBank/DDBJ databases">
        <title>Adaptive evolution of stress response genes in parasites aligns with host niche diversity.</title>
        <authorList>
            <person name="Hahn C."/>
            <person name="Resl P."/>
        </authorList>
    </citation>
    <scope>NUCLEOTIDE SEQUENCE [LARGE SCALE GENOMIC DNA]</scope>
    <source>
        <strain evidence="2">EGGRZ-B1_66</strain>
        <tissue evidence="2">Body</tissue>
    </source>
</reference>